<dbReference type="PANTHER" id="PTHR40084">
    <property type="entry name" value="PHOSPHOHYDROLASE, PHP FAMILY"/>
    <property type="match status" value="1"/>
</dbReference>
<name>A0A1J5HPA3_9BACT</name>
<sequence>MQIIADLHIHSKFSRAVSPKMDLPEIASWADKKGIQLMGTGDWTHPTWFQHIKNTLEETTSGIYKIKGRNYNARFLLSVEISSIYSHGGQGRRIHNLIFSPSIATCEKINFALQKRNCNLRSDGRPIIGLSSKELLEVIMEIDEKCLLIPAHIWTPWFALFGSKSGFTSIKECFGNLDKYIYGVETGLSSDPIMNWQIAELDNRSILSSSDAHSGPKIGREATVFVPTMKQFNPLRQSSNEVNNLTISFTYQDIVDAIKQNPNGKLKIGYTIEFFPEEGKYHWSGHRACNIKYTPDDVVKNGKTCPVCHQTLTIGVENQIRDRSTRIITVDKLRLIKNSAGMTFVYDPEKKRRPFVSLVPLLEVLTEINEGSATKALEKYNRLVNIASEFDILLRKPCAEINTLGGEKLAQAIQIIRNRKVYINPGYDGVFGTVKIFNEPVDSNKTELTSVEEKQPTLFKLT</sequence>
<proteinExistence type="predicted"/>
<dbReference type="Gene3D" id="3.20.20.140">
    <property type="entry name" value="Metal-dependent hydrolases"/>
    <property type="match status" value="1"/>
</dbReference>
<evidence type="ECO:0008006" key="3">
    <source>
        <dbReference type="Google" id="ProtNLM"/>
    </source>
</evidence>
<dbReference type="Proteomes" id="UP000183758">
    <property type="component" value="Unassembled WGS sequence"/>
</dbReference>
<dbReference type="AlphaFoldDB" id="A0A1J5HPA3"/>
<dbReference type="SUPFAM" id="SSF89550">
    <property type="entry name" value="PHP domain-like"/>
    <property type="match status" value="1"/>
</dbReference>
<dbReference type="InterPro" id="IPR016195">
    <property type="entry name" value="Pol/histidinol_Pase-like"/>
</dbReference>
<reference evidence="1 2" key="1">
    <citation type="journal article" date="2016" name="Environ. Microbiol.">
        <title>Genomic resolution of a cold subsurface aquifer community provides metabolic insights for novel microbes adapted to high CO concentrations.</title>
        <authorList>
            <person name="Probst A.J."/>
            <person name="Castelle C.J."/>
            <person name="Singh A."/>
            <person name="Brown C.T."/>
            <person name="Anantharaman K."/>
            <person name="Sharon I."/>
            <person name="Hug L.A."/>
            <person name="Burstein D."/>
            <person name="Emerson J.B."/>
            <person name="Thomas B.C."/>
            <person name="Banfield J.F."/>
        </authorList>
    </citation>
    <scope>NUCLEOTIDE SEQUENCE [LARGE SCALE GENOMIC DNA]</scope>
    <source>
        <strain evidence="1">CG2_30_33_16</strain>
    </source>
</reference>
<evidence type="ECO:0000313" key="2">
    <source>
        <dbReference type="Proteomes" id="UP000183758"/>
    </source>
</evidence>
<dbReference type="CDD" id="cd19067">
    <property type="entry name" value="PfuEndoQ-like"/>
    <property type="match status" value="1"/>
</dbReference>
<accession>A0A1J5HPA3</accession>
<evidence type="ECO:0000313" key="1">
    <source>
        <dbReference type="EMBL" id="OIP86556.1"/>
    </source>
</evidence>
<dbReference type="PANTHER" id="PTHR40084:SF1">
    <property type="entry name" value="PHOSPHOTRANSFERASE"/>
    <property type="match status" value="1"/>
</dbReference>
<dbReference type="EMBL" id="MNZM01000009">
    <property type="protein sequence ID" value="OIP86556.1"/>
    <property type="molecule type" value="Genomic_DNA"/>
</dbReference>
<comment type="caution">
    <text evidence="1">The sequence shown here is derived from an EMBL/GenBank/DDBJ whole genome shotgun (WGS) entry which is preliminary data.</text>
</comment>
<organism evidence="1 2">
    <name type="scientific">Candidatus Roizmanbacteria bacterium CG2_30_33_16</name>
    <dbReference type="NCBI Taxonomy" id="1805340"/>
    <lineage>
        <taxon>Bacteria</taxon>
        <taxon>Candidatus Roizmaniibacteriota</taxon>
    </lineage>
</organism>
<protein>
    <recommendedName>
        <fullName evidence="3">DNA helicase UvrD</fullName>
    </recommendedName>
</protein>
<gene>
    <name evidence="1" type="ORF">AUK04_00425</name>
</gene>